<keyword evidence="7" id="KW-1185">Reference proteome</keyword>
<gene>
    <name evidence="6" type="ORF">SAMN04489732_11295</name>
</gene>
<keyword evidence="1" id="KW-0805">Transcription regulation</keyword>
<evidence type="ECO:0000259" key="5">
    <source>
        <dbReference type="PROSITE" id="PS50977"/>
    </source>
</evidence>
<feature type="DNA-binding region" description="H-T-H motif" evidence="4">
    <location>
        <begin position="41"/>
        <end position="60"/>
    </location>
</feature>
<keyword evidence="3" id="KW-0804">Transcription</keyword>
<accession>A0A1H8Y925</accession>
<dbReference type="OrthoDB" id="8222629at2"/>
<dbReference type="GO" id="GO:0003700">
    <property type="term" value="F:DNA-binding transcription factor activity"/>
    <property type="evidence" value="ECO:0007669"/>
    <property type="project" value="TreeGrafter"/>
</dbReference>
<sequence>MTSTGTGRPRSRRGQGDQLRAEVLDAVNRLLDEWGSDEKLTMRAVAKEVGVAAPSIYLHFADKAELVWAALADKYEQLADRMRDADRQAAPHGARERLRAQVHAYCRFADENAGHYRLMYEVRQPTADPARIGLHPSRLVSRGLRRALARCADEGYPLTLPLHQAAHTLWTGLHGLVSVQHSLAIKTSATVTTGLADGLVDILVSTDRADGPGYPPSTEVDRLIAETVRDDD</sequence>
<evidence type="ECO:0000256" key="1">
    <source>
        <dbReference type="ARBA" id="ARBA00023015"/>
    </source>
</evidence>
<dbReference type="AlphaFoldDB" id="A0A1H8Y925"/>
<dbReference type="Pfam" id="PF13305">
    <property type="entry name" value="TetR_C_33"/>
    <property type="match status" value="1"/>
</dbReference>
<evidence type="ECO:0000256" key="3">
    <source>
        <dbReference type="ARBA" id="ARBA00023163"/>
    </source>
</evidence>
<keyword evidence="2 4" id="KW-0238">DNA-binding</keyword>
<dbReference type="EMBL" id="FOEF01000012">
    <property type="protein sequence ID" value="SEP48639.1"/>
    <property type="molecule type" value="Genomic_DNA"/>
</dbReference>
<dbReference type="PANTHER" id="PTHR30055:SF234">
    <property type="entry name" value="HTH-TYPE TRANSCRIPTIONAL REGULATOR BETI"/>
    <property type="match status" value="1"/>
</dbReference>
<dbReference type="GO" id="GO:0000976">
    <property type="term" value="F:transcription cis-regulatory region binding"/>
    <property type="evidence" value="ECO:0007669"/>
    <property type="project" value="TreeGrafter"/>
</dbReference>
<dbReference type="SUPFAM" id="SSF46689">
    <property type="entry name" value="Homeodomain-like"/>
    <property type="match status" value="1"/>
</dbReference>
<dbReference type="InterPro" id="IPR036271">
    <property type="entry name" value="Tet_transcr_reg_TetR-rel_C_sf"/>
</dbReference>
<protein>
    <submittedName>
        <fullName evidence="6">DNA-binding transcriptional regulator, AcrR family</fullName>
    </submittedName>
</protein>
<dbReference type="Proteomes" id="UP000198582">
    <property type="component" value="Unassembled WGS sequence"/>
</dbReference>
<evidence type="ECO:0000256" key="4">
    <source>
        <dbReference type="PROSITE-ProRule" id="PRU00335"/>
    </source>
</evidence>
<evidence type="ECO:0000313" key="7">
    <source>
        <dbReference type="Proteomes" id="UP000198582"/>
    </source>
</evidence>
<dbReference type="InterPro" id="IPR001647">
    <property type="entry name" value="HTH_TetR"/>
</dbReference>
<dbReference type="Pfam" id="PF00440">
    <property type="entry name" value="TetR_N"/>
    <property type="match status" value="1"/>
</dbReference>
<evidence type="ECO:0000313" key="6">
    <source>
        <dbReference type="EMBL" id="SEP48639.1"/>
    </source>
</evidence>
<proteinExistence type="predicted"/>
<name>A0A1H8Y925_9PSEU</name>
<dbReference type="Gene3D" id="1.10.357.10">
    <property type="entry name" value="Tetracycline Repressor, domain 2"/>
    <property type="match status" value="1"/>
</dbReference>
<dbReference type="STRING" id="394193.SAMN04489732_11295"/>
<organism evidence="6 7">
    <name type="scientific">Amycolatopsis saalfeldensis</name>
    <dbReference type="NCBI Taxonomy" id="394193"/>
    <lineage>
        <taxon>Bacteria</taxon>
        <taxon>Bacillati</taxon>
        <taxon>Actinomycetota</taxon>
        <taxon>Actinomycetes</taxon>
        <taxon>Pseudonocardiales</taxon>
        <taxon>Pseudonocardiaceae</taxon>
        <taxon>Amycolatopsis</taxon>
    </lineage>
</organism>
<dbReference type="InterPro" id="IPR009057">
    <property type="entry name" value="Homeodomain-like_sf"/>
</dbReference>
<dbReference type="PROSITE" id="PS50977">
    <property type="entry name" value="HTH_TETR_2"/>
    <property type="match status" value="1"/>
</dbReference>
<evidence type="ECO:0000256" key="2">
    <source>
        <dbReference type="ARBA" id="ARBA00023125"/>
    </source>
</evidence>
<dbReference type="SUPFAM" id="SSF48498">
    <property type="entry name" value="Tetracyclin repressor-like, C-terminal domain"/>
    <property type="match status" value="1"/>
</dbReference>
<dbReference type="PANTHER" id="PTHR30055">
    <property type="entry name" value="HTH-TYPE TRANSCRIPTIONAL REGULATOR RUTR"/>
    <property type="match status" value="1"/>
</dbReference>
<dbReference type="RefSeq" id="WP_091620862.1">
    <property type="nucleotide sequence ID" value="NZ_FOEF01000012.1"/>
</dbReference>
<reference evidence="6 7" key="1">
    <citation type="submission" date="2016-10" db="EMBL/GenBank/DDBJ databases">
        <authorList>
            <person name="de Groot N.N."/>
        </authorList>
    </citation>
    <scope>NUCLEOTIDE SEQUENCE [LARGE SCALE GENOMIC DNA]</scope>
    <source>
        <strain evidence="6 7">DSM 44993</strain>
    </source>
</reference>
<feature type="domain" description="HTH tetR-type" evidence="5">
    <location>
        <begin position="17"/>
        <end position="78"/>
    </location>
</feature>
<dbReference type="InterPro" id="IPR025996">
    <property type="entry name" value="MT1864/Rv1816-like_C"/>
</dbReference>
<dbReference type="InterPro" id="IPR050109">
    <property type="entry name" value="HTH-type_TetR-like_transc_reg"/>
</dbReference>